<feature type="region of interest" description="Disordered" evidence="1">
    <location>
        <begin position="1167"/>
        <end position="1193"/>
    </location>
</feature>
<gene>
    <name evidence="2" type="ORF">GTA08_BOTSDO04602</name>
</gene>
<proteinExistence type="predicted"/>
<feature type="region of interest" description="Disordered" evidence="1">
    <location>
        <begin position="1208"/>
        <end position="1239"/>
    </location>
</feature>
<comment type="caution">
    <text evidence="2">The sequence shown here is derived from an EMBL/GenBank/DDBJ whole genome shotgun (WGS) entry which is preliminary data.</text>
</comment>
<accession>A0A8H4IWF4</accession>
<dbReference type="CDD" id="cd02440">
    <property type="entry name" value="AdoMet_MTases"/>
    <property type="match status" value="1"/>
</dbReference>
<feature type="compositionally biased region" description="Low complexity" evidence="1">
    <location>
        <begin position="309"/>
        <end position="329"/>
    </location>
</feature>
<feature type="compositionally biased region" description="Low complexity" evidence="1">
    <location>
        <begin position="646"/>
        <end position="657"/>
    </location>
</feature>
<feature type="compositionally biased region" description="Low complexity" evidence="1">
    <location>
        <begin position="27"/>
        <end position="53"/>
    </location>
</feature>
<feature type="compositionally biased region" description="Basic and acidic residues" evidence="1">
    <location>
        <begin position="813"/>
        <end position="825"/>
    </location>
</feature>
<dbReference type="OrthoDB" id="5382952at2759"/>
<protein>
    <recommendedName>
        <fullName evidence="4">Methyltransferase type 11 domain-containing protein</fullName>
    </recommendedName>
</protein>
<feature type="compositionally biased region" description="Polar residues" evidence="1">
    <location>
        <begin position="447"/>
        <end position="493"/>
    </location>
</feature>
<feature type="region of interest" description="Disordered" evidence="1">
    <location>
        <begin position="1082"/>
        <end position="1118"/>
    </location>
</feature>
<feature type="region of interest" description="Disordered" evidence="1">
    <location>
        <begin position="203"/>
        <end position="939"/>
    </location>
</feature>
<feature type="compositionally biased region" description="Polar residues" evidence="1">
    <location>
        <begin position="1167"/>
        <end position="1176"/>
    </location>
</feature>
<feature type="compositionally biased region" description="Polar residues" evidence="1">
    <location>
        <begin position="217"/>
        <end position="227"/>
    </location>
</feature>
<feature type="compositionally biased region" description="Low complexity" evidence="1">
    <location>
        <begin position="901"/>
        <end position="913"/>
    </location>
</feature>
<dbReference type="Gene3D" id="3.40.50.150">
    <property type="entry name" value="Vaccinia Virus protein VP39"/>
    <property type="match status" value="1"/>
</dbReference>
<feature type="region of interest" description="Disordered" evidence="1">
    <location>
        <begin position="1"/>
        <end position="185"/>
    </location>
</feature>
<feature type="compositionally biased region" description="Low complexity" evidence="1">
    <location>
        <begin position="255"/>
        <end position="268"/>
    </location>
</feature>
<dbReference type="Proteomes" id="UP000572817">
    <property type="component" value="Unassembled WGS sequence"/>
</dbReference>
<feature type="compositionally biased region" description="Low complexity" evidence="1">
    <location>
        <begin position="100"/>
        <end position="118"/>
    </location>
</feature>
<dbReference type="EMBL" id="WWBZ02000022">
    <property type="protein sequence ID" value="KAF4307594.1"/>
    <property type="molecule type" value="Genomic_DNA"/>
</dbReference>
<reference evidence="2" key="1">
    <citation type="submission" date="2020-04" db="EMBL/GenBank/DDBJ databases">
        <title>Genome Assembly and Annotation of Botryosphaeria dothidea sdau 11-99, a Latent Pathogen of Apple Fruit Ring Rot in China.</title>
        <authorList>
            <person name="Yu C."/>
            <person name="Diao Y."/>
            <person name="Lu Q."/>
            <person name="Zhao J."/>
            <person name="Cui S."/>
            <person name="Peng C."/>
            <person name="He B."/>
            <person name="Liu H."/>
        </authorList>
    </citation>
    <scope>NUCLEOTIDE SEQUENCE [LARGE SCALE GENOMIC DNA]</scope>
    <source>
        <strain evidence="2">Sdau11-99</strain>
    </source>
</reference>
<feature type="compositionally biased region" description="Polar residues" evidence="1">
    <location>
        <begin position="698"/>
        <end position="719"/>
    </location>
</feature>
<feature type="compositionally biased region" description="Polar residues" evidence="1">
    <location>
        <begin position="828"/>
        <end position="842"/>
    </location>
</feature>
<feature type="compositionally biased region" description="Polar residues" evidence="1">
    <location>
        <begin position="1106"/>
        <end position="1118"/>
    </location>
</feature>
<feature type="compositionally biased region" description="Basic and acidic residues" evidence="1">
    <location>
        <begin position="738"/>
        <end position="756"/>
    </location>
</feature>
<evidence type="ECO:0000313" key="3">
    <source>
        <dbReference type="Proteomes" id="UP000572817"/>
    </source>
</evidence>
<keyword evidence="3" id="KW-1185">Reference proteome</keyword>
<feature type="compositionally biased region" description="Low complexity" evidence="1">
    <location>
        <begin position="279"/>
        <end position="291"/>
    </location>
</feature>
<feature type="compositionally biased region" description="Gly residues" evidence="1">
    <location>
        <begin position="547"/>
        <end position="558"/>
    </location>
</feature>
<organism evidence="2 3">
    <name type="scientific">Botryosphaeria dothidea</name>
    <dbReference type="NCBI Taxonomy" id="55169"/>
    <lineage>
        <taxon>Eukaryota</taxon>
        <taxon>Fungi</taxon>
        <taxon>Dikarya</taxon>
        <taxon>Ascomycota</taxon>
        <taxon>Pezizomycotina</taxon>
        <taxon>Dothideomycetes</taxon>
        <taxon>Dothideomycetes incertae sedis</taxon>
        <taxon>Botryosphaeriales</taxon>
        <taxon>Botryosphaeriaceae</taxon>
        <taxon>Botryosphaeria</taxon>
    </lineage>
</organism>
<name>A0A8H4IWF4_9PEZI</name>
<sequence>MASYQYKSHHGLSSRNDAAPSIPQRNPSTRLPTRSATPSSSASHASGPSVASSKLTKKKPEGQYVSRAYGNATGATSSSQRVAAPSKNSGSGAMRRENATGSGRPRPSHSPHPTISRTPRFDPPSTRTPSLMSGSTATPSTRDSPGSSILRRKVSSIGRPTVRAARTESSVAREQAPVSGKAQDQYSDTVLGIAVPPLVSTMEPIDEERRSMLAAHQMQSLPHQLNTDDLPPPTPAYALSASPSTRYSESPGRFSHTSSPTSMSSHSPGVVFPSKLGPRQRQSSPTRSRPPVTRRKTDENGSTNDLHGLPSLHESTASSSSSSTVLAPASDRRQLMVNVEKSLAPPSSLKREVSPSANRLMSPPERSPRITVETRISVQSTREAPIYPPPELAHLADSKSPQKPAGQRPLRPSREGTPDLSGLQGGPSPVVQSNLTRLPISHRRQRSSGSGISPLSADTSRRPSFSASPNPSVGSTFSPVSAHVSTTRGTTPDQQHDDSKSPSVPPSPNKPASRFGFFSKRTKSEGAPTAPRKEKKLVRKGPMAGTGHEGYGKYGVGRGRSTSATSVASSYGRSASQDSITSNGAARPAASRKSSLKSEPEMDGFLRDRLNPRVLRGEGSAASSVGANSEGDRSATSLDSVKDRSGMSSRNNSSVSVTQSGRPSVDNKRPSLLPSAMADNVRGTSPFRVAGLPGTIRRPTSSDSSLSVCLQPSSAQHGNISGPAYGQASTAAQASADRQVKQENRLKKKKEPESKPTRKWNFFQRAQSAPKPDPKPQPPPSQQMPTVISGPLPSRSVAHYAIEDTQDQVNMEDLERLMEEAERLGYESSGSRPPSLYRSSVQPRRHGDSILLPSPPVFSRPFGEPSRPASPKVFLRNASLPNSEESAPAPSTSVPESEAQEPVVPTATPAPDATEPEPENREVPVASPPPRPSRLQQVGRIPQVISTRDRRRKLSQQSFSRPFVPAVPQSIAHLEQIPQDAPVEFSPTGRQDAAGVENAAPPLVQDTMLQPLFAESAVTPDENAHAAAEFFSFPPRKYSELSYTSSSGVSSFPPSTAVIPIPGSPPQEDEVWNEYDDLIDEVLSSPESHATKRKDRSVKRRSRASTTVQDHQTQQLPQQFGEAGDRTTVFEEDISPRTSVQVRNSTAASVHLRRSRLLAAFQSLATPSSAGTSSGFPQDEAGPDNSLIDPHTGRLSLPSMRLSLNSIQEGSARSSIQETNEQVATSQQPDMIPTSAESAKPRVHFRDSRLIEVAENTKEGLASMAELRYGALMVSKWLSFGRVLFSPAHFELKKSDEDRILVLDGLGQDWSYYCALTYSTAQVYYLNPIPGNSTTQPGPVAPAPNYRQIHHPDLLAPFPFPKGFFAAVVFRFPTAAPESVYRAAISECKRVLRPGGHLEVSVLDLDLVNMGNRARRAVRDLKMRMQSTDPEVCLMNASDAFQRLIGRRGFENLSRCIVGVPTAGKMPKSVDLTNQAGGSNAMNGMPSQARFGDIAATAGKEGSPDDGISKMVSRVGRWWYSRCYESMVLQPDGDLDQSIWSDEALLHECEKRQASFRLLVCYAQKPTVTRRRTVSV</sequence>
<feature type="compositionally biased region" description="Polar residues" evidence="1">
    <location>
        <begin position="125"/>
        <end position="147"/>
    </location>
</feature>
<feature type="compositionally biased region" description="Polar residues" evidence="1">
    <location>
        <begin position="1208"/>
        <end position="1229"/>
    </location>
</feature>
<dbReference type="InterPro" id="IPR029063">
    <property type="entry name" value="SAM-dependent_MTases_sf"/>
</dbReference>
<evidence type="ECO:0008006" key="4">
    <source>
        <dbReference type="Google" id="ProtNLM"/>
    </source>
</evidence>
<evidence type="ECO:0000256" key="1">
    <source>
        <dbReference type="SAM" id="MobiDB-lite"/>
    </source>
</evidence>
<feature type="compositionally biased region" description="Basic residues" evidence="1">
    <location>
        <begin position="1091"/>
        <end position="1103"/>
    </location>
</feature>
<dbReference type="SUPFAM" id="SSF53335">
    <property type="entry name" value="S-adenosyl-L-methionine-dependent methyltransferases"/>
    <property type="match status" value="1"/>
</dbReference>
<feature type="compositionally biased region" description="Polar residues" evidence="1">
    <location>
        <begin position="560"/>
        <end position="584"/>
    </location>
</feature>
<feature type="compositionally biased region" description="Polar residues" evidence="1">
    <location>
        <begin position="73"/>
        <end position="91"/>
    </location>
</feature>
<feature type="compositionally biased region" description="Basic and acidic residues" evidence="1">
    <location>
        <begin position="596"/>
        <end position="611"/>
    </location>
</feature>
<feature type="compositionally biased region" description="Polar residues" evidence="1">
    <location>
        <begin position="879"/>
        <end position="895"/>
    </location>
</feature>
<evidence type="ECO:0000313" key="2">
    <source>
        <dbReference type="EMBL" id="KAF4307594.1"/>
    </source>
</evidence>